<keyword evidence="1" id="KW-0472">Membrane</keyword>
<sequence length="69" mass="7912">MGRLFDLDHPFFIPLWRRVLIVAACLLWALVEFLGGAPFWGVLFGAIGLYAGWHFFFNFHPRPPGDPKP</sequence>
<organism evidence="2 3">
    <name type="scientific">Rubellimicrobium thermophilum DSM 16684</name>
    <dbReference type="NCBI Taxonomy" id="1123069"/>
    <lineage>
        <taxon>Bacteria</taxon>
        <taxon>Pseudomonadati</taxon>
        <taxon>Pseudomonadota</taxon>
        <taxon>Alphaproteobacteria</taxon>
        <taxon>Rhodobacterales</taxon>
        <taxon>Roseobacteraceae</taxon>
        <taxon>Rubellimicrobium</taxon>
    </lineage>
</organism>
<evidence type="ECO:0000313" key="3">
    <source>
        <dbReference type="Proteomes" id="UP000015346"/>
    </source>
</evidence>
<name>S9SB47_9RHOB</name>
<reference evidence="2 3" key="1">
    <citation type="journal article" date="2013" name="Stand. Genomic Sci.">
        <title>Genome sequence of the reddish-pigmented Rubellimicrobium thermophilum type strain (DSM 16684(T)), a member of the Roseobacter clade.</title>
        <authorList>
            <person name="Fiebig A."/>
            <person name="Riedel T."/>
            <person name="Gronow S."/>
            <person name="Petersen J."/>
            <person name="Klenk H.P."/>
            <person name="Goker M."/>
        </authorList>
    </citation>
    <scope>NUCLEOTIDE SEQUENCE [LARGE SCALE GENOMIC DNA]</scope>
    <source>
        <strain evidence="2 3">DSM 16684</strain>
    </source>
</reference>
<dbReference type="HOGENOM" id="CLU_185305_1_1_5"/>
<dbReference type="Proteomes" id="UP000015346">
    <property type="component" value="Unassembled WGS sequence"/>
</dbReference>
<comment type="caution">
    <text evidence="2">The sequence shown here is derived from an EMBL/GenBank/DDBJ whole genome shotgun (WGS) entry which is preliminary data.</text>
</comment>
<evidence type="ECO:0000256" key="1">
    <source>
        <dbReference type="SAM" id="Phobius"/>
    </source>
</evidence>
<evidence type="ECO:0000313" key="2">
    <source>
        <dbReference type="EMBL" id="EPX87355.1"/>
    </source>
</evidence>
<dbReference type="OrthoDB" id="7362327at2"/>
<accession>S9SB47</accession>
<dbReference type="AlphaFoldDB" id="S9SB47"/>
<protein>
    <recommendedName>
        <fullName evidence="4">DUF3329 domain-containing protein</fullName>
    </recommendedName>
</protein>
<dbReference type="STRING" id="1123069.ruthe_00754"/>
<feature type="transmembrane region" description="Helical" evidence="1">
    <location>
        <begin position="37"/>
        <end position="59"/>
    </location>
</feature>
<gene>
    <name evidence="2" type="ORF">ruthe_00754</name>
</gene>
<dbReference type="EMBL" id="AOLV01000008">
    <property type="protein sequence ID" value="EPX87355.1"/>
    <property type="molecule type" value="Genomic_DNA"/>
</dbReference>
<keyword evidence="1" id="KW-0812">Transmembrane</keyword>
<keyword evidence="3" id="KW-1185">Reference proteome</keyword>
<keyword evidence="1" id="KW-1133">Transmembrane helix</keyword>
<proteinExistence type="predicted"/>
<evidence type="ECO:0008006" key="4">
    <source>
        <dbReference type="Google" id="ProtNLM"/>
    </source>
</evidence>
<dbReference type="RefSeq" id="WP_021096859.1">
    <property type="nucleotide sequence ID" value="NZ_KE557320.1"/>
</dbReference>
<feature type="transmembrane region" description="Helical" evidence="1">
    <location>
        <begin position="12"/>
        <end position="31"/>
    </location>
</feature>